<organism evidence="1 2">
    <name type="scientific">Vitis vinifera</name>
    <name type="common">Grape</name>
    <dbReference type="NCBI Taxonomy" id="29760"/>
    <lineage>
        <taxon>Eukaryota</taxon>
        <taxon>Viridiplantae</taxon>
        <taxon>Streptophyta</taxon>
        <taxon>Embryophyta</taxon>
        <taxon>Tracheophyta</taxon>
        <taxon>Spermatophyta</taxon>
        <taxon>Magnoliopsida</taxon>
        <taxon>eudicotyledons</taxon>
        <taxon>Gunneridae</taxon>
        <taxon>Pentapetalae</taxon>
        <taxon>rosids</taxon>
        <taxon>Vitales</taxon>
        <taxon>Vitaceae</taxon>
        <taxon>Viteae</taxon>
        <taxon>Vitis</taxon>
    </lineage>
</organism>
<evidence type="ECO:0000313" key="1">
    <source>
        <dbReference type="EMBL" id="RVW63126.1"/>
    </source>
</evidence>
<gene>
    <name evidence="1" type="ORF">CK203_057484</name>
</gene>
<proteinExistence type="predicted"/>
<accession>A0A438FT40</accession>
<name>A0A438FT40_VITVI</name>
<evidence type="ECO:0000313" key="2">
    <source>
        <dbReference type="Proteomes" id="UP000288805"/>
    </source>
</evidence>
<dbReference type="Proteomes" id="UP000288805">
    <property type="component" value="Unassembled WGS sequence"/>
</dbReference>
<dbReference type="AlphaFoldDB" id="A0A438FT40"/>
<dbReference type="EMBL" id="QGNW01000749">
    <property type="protein sequence ID" value="RVW63126.1"/>
    <property type="molecule type" value="Genomic_DNA"/>
</dbReference>
<sequence>MWRLKIADGGNDPTSSAPTTLWEDRYGSLILIMEPQKSELRLKQLVKFLEKSVWVKPSSDLL</sequence>
<protein>
    <submittedName>
        <fullName evidence="1">Uncharacterized protein</fullName>
    </submittedName>
</protein>
<reference evidence="1 2" key="1">
    <citation type="journal article" date="2018" name="PLoS Genet.">
        <title>Population sequencing reveals clonal diversity and ancestral inbreeding in the grapevine cultivar Chardonnay.</title>
        <authorList>
            <person name="Roach M.J."/>
            <person name="Johnson D.L."/>
            <person name="Bohlmann J."/>
            <person name="van Vuuren H.J."/>
            <person name="Jones S.J."/>
            <person name="Pretorius I.S."/>
            <person name="Schmidt S.A."/>
            <person name="Borneman A.R."/>
        </authorList>
    </citation>
    <scope>NUCLEOTIDE SEQUENCE [LARGE SCALE GENOMIC DNA]</scope>
    <source>
        <strain evidence="2">cv. Chardonnay</strain>
        <tissue evidence="1">Leaf</tissue>
    </source>
</reference>
<comment type="caution">
    <text evidence="1">The sequence shown here is derived from an EMBL/GenBank/DDBJ whole genome shotgun (WGS) entry which is preliminary data.</text>
</comment>